<keyword evidence="4" id="KW-1185">Reference proteome</keyword>
<evidence type="ECO:0000256" key="2">
    <source>
        <dbReference type="ARBA" id="ARBA00023002"/>
    </source>
</evidence>
<dbReference type="EMBL" id="JBHRXV010000001">
    <property type="protein sequence ID" value="MFC3711229.1"/>
    <property type="molecule type" value="Genomic_DNA"/>
</dbReference>
<comment type="similarity">
    <text evidence="1">Belongs to the bacterial ring-hydroxylating dioxygenase beta subunit family.</text>
</comment>
<sequence length="162" mass="18600">MTVLPTRAEVEDFLFREARLLDEWRLTEWSALFTEDGEYHVPSTDLPDGDANSSLFLINDDHHRLVERAIRLLKRAAHAEFPRSKTRHMIANVEVEAGEDGLIRVRCNFVVHRSRGDRLDVFPGHAIYDLRPVDGGGFAIRRKRAVLDCDTLRLQGRISIIL</sequence>
<comment type="caution">
    <text evidence="3">The sequence shown here is derived from an EMBL/GenBank/DDBJ whole genome shotgun (WGS) entry which is preliminary data.</text>
</comment>
<dbReference type="Proteomes" id="UP001595615">
    <property type="component" value="Unassembled WGS sequence"/>
</dbReference>
<dbReference type="GO" id="GO:0051213">
    <property type="term" value="F:dioxygenase activity"/>
    <property type="evidence" value="ECO:0007669"/>
    <property type="project" value="UniProtKB-KW"/>
</dbReference>
<reference evidence="4" key="1">
    <citation type="journal article" date="2019" name="Int. J. Syst. Evol. Microbiol.">
        <title>The Global Catalogue of Microorganisms (GCM) 10K type strain sequencing project: providing services to taxonomists for standard genome sequencing and annotation.</title>
        <authorList>
            <consortium name="The Broad Institute Genomics Platform"/>
            <consortium name="The Broad Institute Genome Sequencing Center for Infectious Disease"/>
            <person name="Wu L."/>
            <person name="Ma J."/>
        </authorList>
    </citation>
    <scope>NUCLEOTIDE SEQUENCE [LARGE SCALE GENOMIC DNA]</scope>
    <source>
        <strain evidence="4">KCTC 42644</strain>
    </source>
</reference>
<gene>
    <name evidence="3" type="ORF">ACFOMD_01510</name>
</gene>
<evidence type="ECO:0000313" key="3">
    <source>
        <dbReference type="EMBL" id="MFC3711229.1"/>
    </source>
</evidence>
<dbReference type="SUPFAM" id="SSF54427">
    <property type="entry name" value="NTF2-like"/>
    <property type="match status" value="1"/>
</dbReference>
<accession>A0ABV7X556</accession>
<keyword evidence="3" id="KW-0223">Dioxygenase</keyword>
<dbReference type="Gene3D" id="3.10.450.50">
    <property type="match status" value="1"/>
</dbReference>
<keyword evidence="2" id="KW-0560">Oxidoreductase</keyword>
<dbReference type="PANTHER" id="PTHR41534">
    <property type="entry name" value="BLR3401 PROTEIN"/>
    <property type="match status" value="1"/>
</dbReference>
<dbReference type="InterPro" id="IPR032710">
    <property type="entry name" value="NTF2-like_dom_sf"/>
</dbReference>
<evidence type="ECO:0000256" key="1">
    <source>
        <dbReference type="ARBA" id="ARBA00009570"/>
    </source>
</evidence>
<dbReference type="Pfam" id="PF00866">
    <property type="entry name" value="Ring_hydroxyl_B"/>
    <property type="match status" value="1"/>
</dbReference>
<dbReference type="InterPro" id="IPR000391">
    <property type="entry name" value="Rng_hydr_dOase-bsu"/>
</dbReference>
<protein>
    <submittedName>
        <fullName evidence="3">Aromatic-ring-hydroxylating dioxygenase subunit beta</fullName>
    </submittedName>
</protein>
<dbReference type="PANTHER" id="PTHR41534:SF2">
    <property type="entry name" value="3-PHENYLPROPIONATE_CINNAMIC ACID DIOXYGENASE SUBUNIT BETA"/>
    <property type="match status" value="1"/>
</dbReference>
<organism evidence="3 4">
    <name type="scientific">Sphingoaurantiacus capsulatus</name>
    <dbReference type="NCBI Taxonomy" id="1771310"/>
    <lineage>
        <taxon>Bacteria</taxon>
        <taxon>Pseudomonadati</taxon>
        <taxon>Pseudomonadota</taxon>
        <taxon>Alphaproteobacteria</taxon>
        <taxon>Sphingomonadales</taxon>
        <taxon>Sphingosinicellaceae</taxon>
        <taxon>Sphingoaurantiacus</taxon>
    </lineage>
</organism>
<dbReference type="RefSeq" id="WP_380855741.1">
    <property type="nucleotide sequence ID" value="NZ_JBHRXV010000001.1"/>
</dbReference>
<name>A0ABV7X556_9SPHN</name>
<dbReference type="CDD" id="cd00667">
    <property type="entry name" value="ring_hydroxylating_dioxygenases_beta"/>
    <property type="match status" value="1"/>
</dbReference>
<evidence type="ECO:0000313" key="4">
    <source>
        <dbReference type="Proteomes" id="UP001595615"/>
    </source>
</evidence>
<proteinExistence type="inferred from homology"/>